<dbReference type="HOGENOM" id="CLU_2161207_0_0_1"/>
<evidence type="ECO:0000256" key="1">
    <source>
        <dbReference type="SAM" id="Phobius"/>
    </source>
</evidence>
<keyword evidence="1" id="KW-0472">Membrane</keyword>
<protein>
    <submittedName>
        <fullName evidence="2">Uncharacterized protein</fullName>
    </submittedName>
</protein>
<dbReference type="GeneID" id="20237004"/>
<keyword evidence="1" id="KW-0812">Transmembrane</keyword>
<reference evidence="2 3" key="1">
    <citation type="journal article" date="2013" name="Nature">
        <title>Insights into bilaterian evolution from three spiralian genomes.</title>
        <authorList>
            <person name="Simakov O."/>
            <person name="Marletaz F."/>
            <person name="Cho S.J."/>
            <person name="Edsinger-Gonzales E."/>
            <person name="Havlak P."/>
            <person name="Hellsten U."/>
            <person name="Kuo D.H."/>
            <person name="Larsson T."/>
            <person name="Lv J."/>
            <person name="Arendt D."/>
            <person name="Savage R."/>
            <person name="Osoegawa K."/>
            <person name="de Jong P."/>
            <person name="Grimwood J."/>
            <person name="Chapman J.A."/>
            <person name="Shapiro H."/>
            <person name="Aerts A."/>
            <person name="Otillar R.P."/>
            <person name="Terry A.Y."/>
            <person name="Boore J.L."/>
            <person name="Grigoriev I.V."/>
            <person name="Lindberg D.R."/>
            <person name="Seaver E.C."/>
            <person name="Weisblat D.A."/>
            <person name="Putnam N.H."/>
            <person name="Rokhsar D.S."/>
        </authorList>
    </citation>
    <scope>NUCLEOTIDE SEQUENCE [LARGE SCALE GENOMIC DNA]</scope>
</reference>
<dbReference type="KEGG" id="lgi:LOTGIDRAFT_156441"/>
<feature type="transmembrane region" description="Helical" evidence="1">
    <location>
        <begin position="64"/>
        <end position="89"/>
    </location>
</feature>
<dbReference type="EMBL" id="KB199905">
    <property type="protein sequence ID" value="ESP03844.1"/>
    <property type="molecule type" value="Genomic_DNA"/>
</dbReference>
<dbReference type="AlphaFoldDB" id="V4AIH1"/>
<gene>
    <name evidence="2" type="ORF">LOTGIDRAFT_156441</name>
</gene>
<keyword evidence="1" id="KW-1133">Transmembrane helix</keyword>
<dbReference type="CTD" id="20237004"/>
<proteinExistence type="predicted"/>
<organism evidence="2 3">
    <name type="scientific">Lottia gigantea</name>
    <name type="common">Giant owl limpet</name>
    <dbReference type="NCBI Taxonomy" id="225164"/>
    <lineage>
        <taxon>Eukaryota</taxon>
        <taxon>Metazoa</taxon>
        <taxon>Spiralia</taxon>
        <taxon>Lophotrochozoa</taxon>
        <taxon>Mollusca</taxon>
        <taxon>Gastropoda</taxon>
        <taxon>Patellogastropoda</taxon>
        <taxon>Lottioidea</taxon>
        <taxon>Lottiidae</taxon>
        <taxon>Lottia</taxon>
    </lineage>
</organism>
<accession>V4AIH1</accession>
<dbReference type="Proteomes" id="UP000030746">
    <property type="component" value="Unassembled WGS sequence"/>
</dbReference>
<keyword evidence="3" id="KW-1185">Reference proteome</keyword>
<name>V4AIH1_LOTGI</name>
<evidence type="ECO:0000313" key="2">
    <source>
        <dbReference type="EMBL" id="ESP03844.1"/>
    </source>
</evidence>
<dbReference type="RefSeq" id="XP_009045326.1">
    <property type="nucleotide sequence ID" value="XM_009047078.1"/>
</dbReference>
<sequence length="111" mass="12486">MAPRISGWQVGRLAGWTNSSPGKHTCRMSIASHVWTNSSTNHFNFSVLHQHWQNQTPLSTACQYTIGIFISTVAVIAVIGNSIVIWAHVSCHIKVQLRHIWRLILVLDICK</sequence>
<evidence type="ECO:0000313" key="3">
    <source>
        <dbReference type="Proteomes" id="UP000030746"/>
    </source>
</evidence>